<evidence type="ECO:0000313" key="1">
    <source>
        <dbReference type="EMBL" id="DAE24156.1"/>
    </source>
</evidence>
<reference evidence="1" key="1">
    <citation type="journal article" date="2021" name="Proc. Natl. Acad. Sci. U.S.A.">
        <title>A Catalog of Tens of Thousands of Viruses from Human Metagenomes Reveals Hidden Associations with Chronic Diseases.</title>
        <authorList>
            <person name="Tisza M.J."/>
            <person name="Buck C.B."/>
        </authorList>
    </citation>
    <scope>NUCLEOTIDE SEQUENCE</scope>
    <source>
        <strain evidence="1">CtNZz8</strain>
    </source>
</reference>
<proteinExistence type="predicted"/>
<protein>
    <submittedName>
        <fullName evidence="1">Tail completion protein</fullName>
    </submittedName>
</protein>
<dbReference type="EMBL" id="BK015770">
    <property type="protein sequence ID" value="DAE24156.1"/>
    <property type="molecule type" value="Genomic_DNA"/>
</dbReference>
<accession>A0A8S5QZR2</accession>
<name>A0A8S5QZR2_9CAUD</name>
<organism evidence="1">
    <name type="scientific">Caudovirales sp. ctNZz8</name>
    <dbReference type="NCBI Taxonomy" id="2826772"/>
    <lineage>
        <taxon>Viruses</taxon>
        <taxon>Duplodnaviria</taxon>
        <taxon>Heunggongvirae</taxon>
        <taxon>Uroviricota</taxon>
        <taxon>Caudoviricetes</taxon>
    </lineage>
</organism>
<sequence>MTRTALLEQLKAFTEKVTADLIMPTKVQSADEVQSYRPAEVYLMRLPDGRSATKKAPYIIHQLLTSKDQQPSGERVQSSASVRSIFVVYNDDEQEGGLMLLNLMERLRIELLRTGVLDNRFSLDLNEGLEYMVYPDTDTAPFYAGEMSSTWKLIPVQREVDFLHE</sequence>